<feature type="domain" description="Isochorismatase-like" evidence="9">
    <location>
        <begin position="4"/>
        <end position="202"/>
    </location>
</feature>
<keyword evidence="3" id="KW-0479">Metal-binding</keyword>
<dbReference type="PANTHER" id="PTHR11080:SF2">
    <property type="entry name" value="LD05707P"/>
    <property type="match status" value="1"/>
</dbReference>
<dbReference type="GO" id="GO:0008936">
    <property type="term" value="F:nicotinamidase activity"/>
    <property type="evidence" value="ECO:0007669"/>
    <property type="project" value="UniProtKB-EC"/>
</dbReference>
<evidence type="ECO:0000256" key="5">
    <source>
        <dbReference type="ARBA" id="ARBA00037900"/>
    </source>
</evidence>
<evidence type="ECO:0000256" key="7">
    <source>
        <dbReference type="ARBA" id="ARBA00043224"/>
    </source>
</evidence>
<dbReference type="EMBL" id="NMOS02000030">
    <property type="protein sequence ID" value="RDH39872.1"/>
    <property type="molecule type" value="Genomic_DNA"/>
</dbReference>
<dbReference type="Pfam" id="PF00857">
    <property type="entry name" value="Isochorismatase"/>
    <property type="match status" value="1"/>
</dbReference>
<dbReference type="PANTHER" id="PTHR11080">
    <property type="entry name" value="PYRAZINAMIDASE/NICOTINAMIDASE"/>
    <property type="match status" value="1"/>
</dbReference>
<dbReference type="InterPro" id="IPR052347">
    <property type="entry name" value="Isochorismatase_Nicotinamidase"/>
</dbReference>
<comment type="pathway">
    <text evidence="5">Cofactor biosynthesis; nicotinate biosynthesis; nicotinate from nicotinamide: step 1/1.</text>
</comment>
<keyword evidence="4 10" id="KW-0378">Hydrolase</keyword>
<dbReference type="Gene3D" id="3.40.50.850">
    <property type="entry name" value="Isochorismatase-like"/>
    <property type="match status" value="1"/>
</dbReference>
<evidence type="ECO:0000256" key="8">
    <source>
        <dbReference type="ARBA" id="ARBA00072277"/>
    </source>
</evidence>
<reference evidence="10 11" key="1">
    <citation type="journal article" date="2017" name="Int. J. Syst. Evol. Microbiol.">
        <title>Aquarickettsiella crustaci n. gen. n. sp. (Gammaproteobacteria: Legionellales: Coxiellaceae); a bacterial pathogen of the freshwater crustacean: Gammarus fossarum (Malacostraca: Amphipoda).</title>
        <authorList>
            <person name="Bojko J."/>
            <person name="Dunn A.M."/>
            <person name="Stebbing P.D."/>
            <person name="Van Aerle R."/>
            <person name="Bacela-Spychalska K."/>
            <person name="Bean T.P."/>
            <person name="Stentiford G.D."/>
        </authorList>
    </citation>
    <scope>NUCLEOTIDE SEQUENCE [LARGE SCALE GENOMIC DNA]</scope>
    <source>
        <strain evidence="10">RA15029</strain>
    </source>
</reference>
<evidence type="ECO:0000256" key="6">
    <source>
        <dbReference type="ARBA" id="ARBA00039017"/>
    </source>
</evidence>
<dbReference type="InterPro" id="IPR036380">
    <property type="entry name" value="Isochorismatase-like_sf"/>
</dbReference>
<dbReference type="AlphaFoldDB" id="A0A370CFB3"/>
<evidence type="ECO:0000313" key="11">
    <source>
        <dbReference type="Proteomes" id="UP000226429"/>
    </source>
</evidence>
<organism evidence="10 11">
    <name type="scientific">Candidatus Aquirickettsiella gammari</name>
    <dbReference type="NCBI Taxonomy" id="2016198"/>
    <lineage>
        <taxon>Bacteria</taxon>
        <taxon>Pseudomonadati</taxon>
        <taxon>Pseudomonadota</taxon>
        <taxon>Gammaproteobacteria</taxon>
        <taxon>Legionellales</taxon>
        <taxon>Coxiellaceae</taxon>
        <taxon>Candidatus Aquirickettsiella</taxon>
    </lineage>
</organism>
<dbReference type="Proteomes" id="UP000226429">
    <property type="component" value="Unassembled WGS sequence"/>
</dbReference>
<comment type="caution">
    <text evidence="10">The sequence shown here is derived from an EMBL/GenBank/DDBJ whole genome shotgun (WGS) entry which is preliminary data.</text>
</comment>
<dbReference type="FunFam" id="3.40.50.850:FF:000006">
    <property type="entry name" value="Bifunctional pyrazinamidase/nicotinamidase"/>
    <property type="match status" value="1"/>
</dbReference>
<sequence>MKKALILVDLQNDFMPGGALAVEHADEVIPVANRVQQHFKYVVATQDWHPEDHASFAANHKHSFPGEFIQQAGLSQVLWPVHCVQNTKGAEFVKGLKLDHVIKVFRKGSDAQVDSYSGFFDNDHQKETGLADFLKKLQITEVYIMGVATDYCVKYTVLDACKLGFKTYLIEDGCRAVNVNPQDGRVAISEMQTVGVKIIQSDEVEKENRVNKKIKIADLV</sequence>
<comment type="similarity">
    <text evidence="1">Belongs to the isochorismatase family.</text>
</comment>
<evidence type="ECO:0000256" key="2">
    <source>
        <dbReference type="ARBA" id="ARBA00022642"/>
    </source>
</evidence>
<dbReference type="CDD" id="cd01011">
    <property type="entry name" value="nicotinamidase"/>
    <property type="match status" value="1"/>
</dbReference>
<name>A0A370CFB3_9COXI</name>
<dbReference type="GO" id="GO:0046872">
    <property type="term" value="F:metal ion binding"/>
    <property type="evidence" value="ECO:0007669"/>
    <property type="project" value="UniProtKB-KW"/>
</dbReference>
<proteinExistence type="inferred from homology"/>
<evidence type="ECO:0000313" key="10">
    <source>
        <dbReference type="EMBL" id="RDH39872.1"/>
    </source>
</evidence>
<evidence type="ECO:0000256" key="4">
    <source>
        <dbReference type="ARBA" id="ARBA00022801"/>
    </source>
</evidence>
<dbReference type="GO" id="GO:0019363">
    <property type="term" value="P:pyridine nucleotide biosynthetic process"/>
    <property type="evidence" value="ECO:0007669"/>
    <property type="project" value="UniProtKB-KW"/>
</dbReference>
<evidence type="ECO:0000256" key="1">
    <source>
        <dbReference type="ARBA" id="ARBA00006336"/>
    </source>
</evidence>
<gene>
    <name evidence="10" type="ORF">CFE62_006700</name>
</gene>
<dbReference type="InterPro" id="IPR000868">
    <property type="entry name" value="Isochorismatase-like_dom"/>
</dbReference>
<dbReference type="NCBIfam" id="NF008623">
    <property type="entry name" value="PRK11609.1"/>
    <property type="match status" value="1"/>
</dbReference>
<dbReference type="EC" id="3.5.1.19" evidence="6"/>
<keyword evidence="11" id="KW-1185">Reference proteome</keyword>
<accession>A0A370CFB3</accession>
<dbReference type="SUPFAM" id="SSF52499">
    <property type="entry name" value="Isochorismatase-like hydrolases"/>
    <property type="match status" value="1"/>
</dbReference>
<protein>
    <recommendedName>
        <fullName evidence="8">Nicotinamidase</fullName>
        <ecNumber evidence="6">3.5.1.19</ecNumber>
    </recommendedName>
    <alternativeName>
        <fullName evidence="7">Nicotinamide deamidase</fullName>
    </alternativeName>
</protein>
<evidence type="ECO:0000256" key="3">
    <source>
        <dbReference type="ARBA" id="ARBA00022723"/>
    </source>
</evidence>
<keyword evidence="2" id="KW-0662">Pyridine nucleotide biosynthesis</keyword>
<reference evidence="10 11" key="2">
    <citation type="journal article" date="2018" name="J. Invertebr. Pathol.">
        <title>'Candidatus Aquirickettsiella gammari' (Gammaproteobacteria: Legionellales: Coxiellaceae): A bacterial pathogen of the freshwater crustacean Gammarus fossarum (Malacostraca: Amphipoda).</title>
        <authorList>
            <person name="Bojko J."/>
            <person name="Dunn A.M."/>
            <person name="Stebbing P.D."/>
            <person name="van Aerle R."/>
            <person name="Bacela-Spychalska K."/>
            <person name="Bean T.P."/>
            <person name="Urrutia A."/>
            <person name="Stentiford G.D."/>
        </authorList>
    </citation>
    <scope>NUCLEOTIDE SEQUENCE [LARGE SCALE GENOMIC DNA]</scope>
    <source>
        <strain evidence="10">RA15029</strain>
    </source>
</reference>
<evidence type="ECO:0000259" key="9">
    <source>
        <dbReference type="Pfam" id="PF00857"/>
    </source>
</evidence>